<evidence type="ECO:0000256" key="2">
    <source>
        <dbReference type="ARBA" id="ARBA00004236"/>
    </source>
</evidence>
<dbReference type="PANTHER" id="PTHR45436:SF5">
    <property type="entry name" value="SENSOR HISTIDINE KINASE TRCS"/>
    <property type="match status" value="1"/>
</dbReference>
<dbReference type="InterPro" id="IPR003594">
    <property type="entry name" value="HATPase_dom"/>
</dbReference>
<name>A0ABT9QP49_9ACTN</name>
<dbReference type="PANTHER" id="PTHR45436">
    <property type="entry name" value="SENSOR HISTIDINE KINASE YKOH"/>
    <property type="match status" value="1"/>
</dbReference>
<evidence type="ECO:0000259" key="13">
    <source>
        <dbReference type="PROSITE" id="PS50109"/>
    </source>
</evidence>
<keyword evidence="6 12" id="KW-0812">Transmembrane</keyword>
<proteinExistence type="predicted"/>
<evidence type="ECO:0000256" key="3">
    <source>
        <dbReference type="ARBA" id="ARBA00012438"/>
    </source>
</evidence>
<evidence type="ECO:0000256" key="8">
    <source>
        <dbReference type="ARBA" id="ARBA00022989"/>
    </source>
</evidence>
<comment type="caution">
    <text evidence="15">The sequence shown here is derived from an EMBL/GenBank/DDBJ whole genome shotgun (WGS) entry which is preliminary data.</text>
</comment>
<dbReference type="GO" id="GO:0016301">
    <property type="term" value="F:kinase activity"/>
    <property type="evidence" value="ECO:0007669"/>
    <property type="project" value="UniProtKB-KW"/>
</dbReference>
<feature type="region of interest" description="Disordered" evidence="11">
    <location>
        <begin position="450"/>
        <end position="482"/>
    </location>
</feature>
<feature type="domain" description="HAMP" evidence="14">
    <location>
        <begin position="175"/>
        <end position="228"/>
    </location>
</feature>
<keyword evidence="8 12" id="KW-1133">Transmembrane helix</keyword>
<keyword evidence="16" id="KW-1185">Reference proteome</keyword>
<evidence type="ECO:0000256" key="11">
    <source>
        <dbReference type="SAM" id="MobiDB-lite"/>
    </source>
</evidence>
<sequence length="497" mass="53774">MVTLIPRLRSIQARYTMTATALLLVVLVVVSVSSDLAIRYRIQDDVFNASERVASQWSAAVRNGNMPSVIPTSGGVDLIQLVDSHGTVLSASRQALPRPPLSSIRPPADDRFQRLTSGGVMMMAIRLSPLVDAPVIYAGQEEPSILNKHYLEYFLTAGALTLLLLGAWMTWWGVGRTLRPVAAIRERMSEITVSDLSLRVPMPPGDDEFALLARTANQTLERLQEAVEQQRQFASTTSHELRTPIAGLRTQLEEALLYPDEVDSFGSIQGALSATGRLEAIVNDLLLLARLRVADPVRERIDLGKLVTEEASAQANGVPVYVRAAPGVCVYGSQIRLIRVVNNLLSNARRHADTSVEISVDSADGQAVVAVVDDGAGVAPADRERVFERFTRLGDGRRRDSGGSGLGLAISRDIAEAHHGTLRIEDSPRGARFVLRLPLLNQNIERTGAMTGPVARGRSGQAGASSPILPGSRRLAGSWSNGEGTGIPRLSWSRHFD</sequence>
<evidence type="ECO:0000313" key="15">
    <source>
        <dbReference type="EMBL" id="MDP9848543.1"/>
    </source>
</evidence>
<accession>A0ABT9QP49</accession>
<dbReference type="SUPFAM" id="SSF55874">
    <property type="entry name" value="ATPase domain of HSP90 chaperone/DNA topoisomerase II/histidine kinase"/>
    <property type="match status" value="1"/>
</dbReference>
<feature type="transmembrane region" description="Helical" evidence="12">
    <location>
        <begin position="153"/>
        <end position="174"/>
    </location>
</feature>
<evidence type="ECO:0000256" key="7">
    <source>
        <dbReference type="ARBA" id="ARBA00022777"/>
    </source>
</evidence>
<dbReference type="InterPro" id="IPR003661">
    <property type="entry name" value="HisK_dim/P_dom"/>
</dbReference>
<dbReference type="SMART" id="SM00304">
    <property type="entry name" value="HAMP"/>
    <property type="match status" value="1"/>
</dbReference>
<dbReference type="InterPro" id="IPR004358">
    <property type="entry name" value="Sig_transdc_His_kin-like_C"/>
</dbReference>
<dbReference type="CDD" id="cd00082">
    <property type="entry name" value="HisKA"/>
    <property type="match status" value="1"/>
</dbReference>
<evidence type="ECO:0000256" key="6">
    <source>
        <dbReference type="ARBA" id="ARBA00022692"/>
    </source>
</evidence>
<evidence type="ECO:0000256" key="4">
    <source>
        <dbReference type="ARBA" id="ARBA00022553"/>
    </source>
</evidence>
<reference evidence="15 16" key="1">
    <citation type="submission" date="2023-07" db="EMBL/GenBank/DDBJ databases">
        <title>Sequencing the genomes of 1000 actinobacteria strains.</title>
        <authorList>
            <person name="Klenk H.-P."/>
        </authorList>
    </citation>
    <scope>NUCLEOTIDE SEQUENCE [LARGE SCALE GENOMIC DNA]</scope>
    <source>
        <strain evidence="15 16">DSM 46740</strain>
    </source>
</reference>
<dbReference type="InterPro" id="IPR036097">
    <property type="entry name" value="HisK_dim/P_sf"/>
</dbReference>
<dbReference type="Pfam" id="PF02518">
    <property type="entry name" value="HATPase_c"/>
    <property type="match status" value="1"/>
</dbReference>
<dbReference type="Proteomes" id="UP001225356">
    <property type="component" value="Unassembled WGS sequence"/>
</dbReference>
<dbReference type="SMART" id="SM00387">
    <property type="entry name" value="HATPase_c"/>
    <property type="match status" value="1"/>
</dbReference>
<dbReference type="InterPro" id="IPR005467">
    <property type="entry name" value="His_kinase_dom"/>
</dbReference>
<dbReference type="Gene3D" id="3.30.565.10">
    <property type="entry name" value="Histidine kinase-like ATPase, C-terminal domain"/>
    <property type="match status" value="1"/>
</dbReference>
<dbReference type="InterPro" id="IPR050428">
    <property type="entry name" value="TCS_sensor_his_kinase"/>
</dbReference>
<organism evidence="15 16">
    <name type="scientific">Streptosporangium lutulentum</name>
    <dbReference type="NCBI Taxonomy" id="1461250"/>
    <lineage>
        <taxon>Bacteria</taxon>
        <taxon>Bacillati</taxon>
        <taxon>Actinomycetota</taxon>
        <taxon>Actinomycetes</taxon>
        <taxon>Streptosporangiales</taxon>
        <taxon>Streptosporangiaceae</taxon>
        <taxon>Streptosporangium</taxon>
    </lineage>
</organism>
<keyword evidence="5" id="KW-0808">Transferase</keyword>
<evidence type="ECO:0000256" key="1">
    <source>
        <dbReference type="ARBA" id="ARBA00000085"/>
    </source>
</evidence>
<evidence type="ECO:0000256" key="12">
    <source>
        <dbReference type="SAM" id="Phobius"/>
    </source>
</evidence>
<dbReference type="Pfam" id="PF00512">
    <property type="entry name" value="HisKA"/>
    <property type="match status" value="1"/>
</dbReference>
<dbReference type="InterPro" id="IPR036890">
    <property type="entry name" value="HATPase_C_sf"/>
</dbReference>
<protein>
    <recommendedName>
        <fullName evidence="3">histidine kinase</fullName>
        <ecNumber evidence="3">2.7.13.3</ecNumber>
    </recommendedName>
</protein>
<dbReference type="RefSeq" id="WP_307565913.1">
    <property type="nucleotide sequence ID" value="NZ_JAUSQU010000001.1"/>
</dbReference>
<keyword evidence="10 12" id="KW-0472">Membrane</keyword>
<dbReference type="PROSITE" id="PS50885">
    <property type="entry name" value="HAMP"/>
    <property type="match status" value="1"/>
</dbReference>
<dbReference type="PROSITE" id="PS50109">
    <property type="entry name" value="HIS_KIN"/>
    <property type="match status" value="1"/>
</dbReference>
<keyword evidence="4" id="KW-0597">Phosphoprotein</keyword>
<evidence type="ECO:0000256" key="9">
    <source>
        <dbReference type="ARBA" id="ARBA00023012"/>
    </source>
</evidence>
<evidence type="ECO:0000259" key="14">
    <source>
        <dbReference type="PROSITE" id="PS50885"/>
    </source>
</evidence>
<evidence type="ECO:0000256" key="10">
    <source>
        <dbReference type="ARBA" id="ARBA00023136"/>
    </source>
</evidence>
<dbReference type="SUPFAM" id="SSF158472">
    <property type="entry name" value="HAMP domain-like"/>
    <property type="match status" value="1"/>
</dbReference>
<dbReference type="SUPFAM" id="SSF47384">
    <property type="entry name" value="Homodimeric domain of signal transducing histidine kinase"/>
    <property type="match status" value="1"/>
</dbReference>
<dbReference type="Gene3D" id="1.10.287.130">
    <property type="match status" value="1"/>
</dbReference>
<comment type="catalytic activity">
    <reaction evidence="1">
        <text>ATP + protein L-histidine = ADP + protein N-phospho-L-histidine.</text>
        <dbReference type="EC" id="2.7.13.3"/>
    </reaction>
</comment>
<evidence type="ECO:0000256" key="5">
    <source>
        <dbReference type="ARBA" id="ARBA00022679"/>
    </source>
</evidence>
<dbReference type="EMBL" id="JAUSQU010000001">
    <property type="protein sequence ID" value="MDP9848543.1"/>
    <property type="molecule type" value="Genomic_DNA"/>
</dbReference>
<keyword evidence="7 15" id="KW-0418">Kinase</keyword>
<evidence type="ECO:0000313" key="16">
    <source>
        <dbReference type="Proteomes" id="UP001225356"/>
    </source>
</evidence>
<dbReference type="PRINTS" id="PR00344">
    <property type="entry name" value="BCTRLSENSOR"/>
</dbReference>
<gene>
    <name evidence="15" type="ORF">J2853_007754</name>
</gene>
<dbReference type="Pfam" id="PF00672">
    <property type="entry name" value="HAMP"/>
    <property type="match status" value="1"/>
</dbReference>
<dbReference type="InterPro" id="IPR003660">
    <property type="entry name" value="HAMP_dom"/>
</dbReference>
<dbReference type="CDD" id="cd06225">
    <property type="entry name" value="HAMP"/>
    <property type="match status" value="1"/>
</dbReference>
<feature type="domain" description="Histidine kinase" evidence="13">
    <location>
        <begin position="236"/>
        <end position="441"/>
    </location>
</feature>
<keyword evidence="9" id="KW-0902">Two-component regulatory system</keyword>
<comment type="subcellular location">
    <subcellularLocation>
        <location evidence="2">Cell membrane</location>
    </subcellularLocation>
</comment>
<dbReference type="Gene3D" id="6.10.340.10">
    <property type="match status" value="1"/>
</dbReference>
<dbReference type="EC" id="2.7.13.3" evidence="3"/>
<dbReference type="SMART" id="SM00388">
    <property type="entry name" value="HisKA"/>
    <property type="match status" value="1"/>
</dbReference>